<dbReference type="OrthoDB" id="550575at2759"/>
<keyword evidence="3" id="KW-1185">Reference proteome</keyword>
<dbReference type="InterPro" id="IPR006553">
    <property type="entry name" value="Leu-rich_rpt_Cys-con_subtyp"/>
</dbReference>
<dbReference type="PANTHER" id="PTHR13318">
    <property type="entry name" value="PARTNER OF PAIRED, ISOFORM B-RELATED"/>
    <property type="match status" value="1"/>
</dbReference>
<comment type="caution">
    <text evidence="2">The sequence shown here is derived from an EMBL/GenBank/DDBJ whole genome shotgun (WGS) entry which is preliminary data.</text>
</comment>
<sequence length="331" mass="37053">MVVNPFIPEILENIFDHIHTSKALLQCLLVSREWYACAIRHLYYEANLQPNSLPLFQSTISSSTLGGTVTRLVISRKDPQNDIKSSVFIDVAHRCPNLKILTLKRCQGLSNHDLLAALEVCGRNLIRLQLTECLDIAPENLSLIATKCPNLIHLVLTKINPNMIHSMLVVRSPDPNALISPDTLNWVAKSLPHLKRLVLNDCCIWVNDAVIRQAICRLPELRNLGLAACRYMTNEGMRAIGASLKYLEEIELSGNFQLTDEGILALVHGCPSIKKLRCSVPLTMETLRIVAASLPALRRLQLGSEHVQVGVLKEWMPRVKVSFCRLPIPML</sequence>
<dbReference type="EMBL" id="RBNI01002071">
    <property type="protein sequence ID" value="RUP49669.1"/>
    <property type="molecule type" value="Genomic_DNA"/>
</dbReference>
<proteinExistence type="predicted"/>
<gene>
    <name evidence="2" type="ORF">BC936DRAFT_141866</name>
</gene>
<evidence type="ECO:0000313" key="3">
    <source>
        <dbReference type="Proteomes" id="UP000268093"/>
    </source>
</evidence>
<name>A0A433DFT5_9FUNG</name>
<evidence type="ECO:0000313" key="2">
    <source>
        <dbReference type="EMBL" id="RUP49669.1"/>
    </source>
</evidence>
<feature type="domain" description="F-box" evidence="1">
    <location>
        <begin position="8"/>
        <end position="45"/>
    </location>
</feature>
<accession>A0A433DFT5</accession>
<dbReference type="Gene3D" id="3.80.10.10">
    <property type="entry name" value="Ribonuclease Inhibitor"/>
    <property type="match status" value="2"/>
</dbReference>
<dbReference type="SUPFAM" id="SSF52047">
    <property type="entry name" value="RNI-like"/>
    <property type="match status" value="1"/>
</dbReference>
<reference evidence="2 3" key="1">
    <citation type="journal article" date="2018" name="New Phytol.">
        <title>Phylogenomics of Endogonaceae and evolution of mycorrhizas within Mucoromycota.</title>
        <authorList>
            <person name="Chang Y."/>
            <person name="Desiro A."/>
            <person name="Na H."/>
            <person name="Sandor L."/>
            <person name="Lipzen A."/>
            <person name="Clum A."/>
            <person name="Barry K."/>
            <person name="Grigoriev I.V."/>
            <person name="Martin F.M."/>
            <person name="Stajich J.E."/>
            <person name="Smith M.E."/>
            <person name="Bonito G."/>
            <person name="Spatafora J.W."/>
        </authorList>
    </citation>
    <scope>NUCLEOTIDE SEQUENCE [LARGE SCALE GENOMIC DNA]</scope>
    <source>
        <strain evidence="2 3">GMNB39</strain>
    </source>
</reference>
<dbReference type="GO" id="GO:0019005">
    <property type="term" value="C:SCF ubiquitin ligase complex"/>
    <property type="evidence" value="ECO:0007669"/>
    <property type="project" value="TreeGrafter"/>
</dbReference>
<evidence type="ECO:0000259" key="1">
    <source>
        <dbReference type="Pfam" id="PF12937"/>
    </source>
</evidence>
<protein>
    <recommendedName>
        <fullName evidence="1">F-box domain-containing protein</fullName>
    </recommendedName>
</protein>
<dbReference type="AlphaFoldDB" id="A0A433DFT5"/>
<dbReference type="SMART" id="SM00367">
    <property type="entry name" value="LRR_CC"/>
    <property type="match status" value="3"/>
</dbReference>
<organism evidence="2 3">
    <name type="scientific">Jimgerdemannia flammicorona</name>
    <dbReference type="NCBI Taxonomy" id="994334"/>
    <lineage>
        <taxon>Eukaryota</taxon>
        <taxon>Fungi</taxon>
        <taxon>Fungi incertae sedis</taxon>
        <taxon>Mucoromycota</taxon>
        <taxon>Mucoromycotina</taxon>
        <taxon>Endogonomycetes</taxon>
        <taxon>Endogonales</taxon>
        <taxon>Endogonaceae</taxon>
        <taxon>Jimgerdemannia</taxon>
    </lineage>
</organism>
<dbReference type="InterPro" id="IPR001810">
    <property type="entry name" value="F-box_dom"/>
</dbReference>
<dbReference type="GO" id="GO:0031146">
    <property type="term" value="P:SCF-dependent proteasomal ubiquitin-dependent protein catabolic process"/>
    <property type="evidence" value="ECO:0007669"/>
    <property type="project" value="TreeGrafter"/>
</dbReference>
<dbReference type="Proteomes" id="UP000268093">
    <property type="component" value="Unassembled WGS sequence"/>
</dbReference>
<dbReference type="InterPro" id="IPR032675">
    <property type="entry name" value="LRR_dom_sf"/>
</dbReference>
<dbReference type="Pfam" id="PF12937">
    <property type="entry name" value="F-box-like"/>
    <property type="match status" value="1"/>
</dbReference>